<evidence type="ECO:0000313" key="6">
    <source>
        <dbReference type="Proteomes" id="UP000631421"/>
    </source>
</evidence>
<keyword evidence="6" id="KW-1185">Reference proteome</keyword>
<evidence type="ECO:0000313" key="5">
    <source>
        <dbReference type="EMBL" id="MBD2148940.1"/>
    </source>
</evidence>
<comment type="similarity">
    <text evidence="1">Belongs to the peptidase M16 family.</text>
</comment>
<dbReference type="EMBL" id="JACJPY010000004">
    <property type="protein sequence ID" value="MBD2148940.1"/>
    <property type="molecule type" value="Genomic_DNA"/>
</dbReference>
<sequence length="952" mass="103673">MLSFLSRGLIRGVAAAIAVVIFSHIPLSMPLSLPWQTNFLPSLPLSDRALAESTSPIAKAVPNVPIAPDALTGNVVKTVLDNGLTVLTKEVNTAPVVTAQIWYRVGSRNEAAGITGISHQLEHLLFKGTSDRPIQFGRLFSALGSNSNAFTSYDMTAYFGTVASDKLEAMLMLEADRMVNTVAGENELKSERTVVLSELDGGNNSPGTRLYREVMLAAYPDNSYGWPVIGYRPDVENYTVEDIQNYYRTFYRPDNATLVIVGNFETAATLKKVKEIFGAIAAPAKPKTLITAEAQSRKPPRPEPKSTKEPIRLKEPGSVPFLQAVYPNLPKINDPDVPALEVMDSILTAGRSSRFNQSLVETGLATGVSGSLSSMIGTGWYFVSATPTEGKSLDELDRLILQEIAKIQTQPVTQAELDRAKINMRSSYILGNRDISSQAIQIGYNQTVAQDYRYSDRYLQAVAKVTIADVQRVAQKYLQSDRRVVGYFEPSVITANAGTTPSNAHAETTFTPSKPVDPAEVAQYLPPSALTAQALVPPQVKPDRFTLSNGIKVLLLSDRSTPTITLVGELNAGSGFDQPDKAGLASITAQNITNGTTTKDALTLAARLEDRGAGLGFSAGRESVGISGVSLSDDLPIVIDQMADLLQNATFPAKEFDLNLQRNLQSLKSELDNPSSLARRIFQSTIYPAGHPFNAMRTEDSLKSLTREDLINFYKTYYRPDTMILTIMGDFEPAKVKALLEEKLGSWQAQGKPPQFNFPKMVNFAATKEKQSALAGKTQAITIMGHPSIARADRQYYPALLLNQVLGGDTLASRLGTEIRDRLGLTYGIYSFFQAGRPPQGAFIVQMQTSGKDRDKAIAATVALLRNVKEKGITESEFAFAKKSLINSFATDFADPDSIASSLLSDEIYGLPVGDFYKFPERIQAVTLEQVNRAAQELLKPDNLLIVSVVPK</sequence>
<feature type="domain" description="Peptidase M16 C-terminal" evidence="4">
    <location>
        <begin position="238"/>
        <end position="423"/>
    </location>
</feature>
<dbReference type="GO" id="GO:0046872">
    <property type="term" value="F:metal ion binding"/>
    <property type="evidence" value="ECO:0007669"/>
    <property type="project" value="InterPro"/>
</dbReference>
<dbReference type="InterPro" id="IPR011249">
    <property type="entry name" value="Metalloenz_LuxS/M16"/>
</dbReference>
<dbReference type="Proteomes" id="UP000631421">
    <property type="component" value="Unassembled WGS sequence"/>
</dbReference>
<evidence type="ECO:0000256" key="2">
    <source>
        <dbReference type="SAM" id="MobiDB-lite"/>
    </source>
</evidence>
<reference evidence="5" key="2">
    <citation type="submission" date="2020-08" db="EMBL/GenBank/DDBJ databases">
        <authorList>
            <person name="Chen M."/>
            <person name="Teng W."/>
            <person name="Zhao L."/>
            <person name="Hu C."/>
            <person name="Zhou Y."/>
            <person name="Han B."/>
            <person name="Song L."/>
            <person name="Shu W."/>
        </authorList>
    </citation>
    <scope>NUCLEOTIDE SEQUENCE</scope>
    <source>
        <strain evidence="5">FACHB-1277</strain>
    </source>
</reference>
<feature type="domain" description="Peptidase M16 N-terminal" evidence="3">
    <location>
        <begin position="86"/>
        <end position="229"/>
    </location>
</feature>
<feature type="region of interest" description="Disordered" evidence="2">
    <location>
        <begin position="291"/>
        <end position="313"/>
    </location>
</feature>
<dbReference type="PANTHER" id="PTHR11851">
    <property type="entry name" value="METALLOPROTEASE"/>
    <property type="match status" value="1"/>
</dbReference>
<evidence type="ECO:0000259" key="4">
    <source>
        <dbReference type="Pfam" id="PF05193"/>
    </source>
</evidence>
<feature type="domain" description="Peptidase M16 N-terminal" evidence="3">
    <location>
        <begin position="553"/>
        <end position="671"/>
    </location>
</feature>
<comment type="caution">
    <text evidence="5">The sequence shown here is derived from an EMBL/GenBank/DDBJ whole genome shotgun (WGS) entry which is preliminary data.</text>
</comment>
<dbReference type="AlphaFoldDB" id="A0A926Z4Q2"/>
<dbReference type="RefSeq" id="WP_190349281.1">
    <property type="nucleotide sequence ID" value="NZ_JACJPY010000004.1"/>
</dbReference>
<dbReference type="Pfam" id="PF05193">
    <property type="entry name" value="Peptidase_M16_C"/>
    <property type="match status" value="2"/>
</dbReference>
<protein>
    <submittedName>
        <fullName evidence="5">Insulinase family protein</fullName>
    </submittedName>
</protein>
<dbReference type="Gene3D" id="3.30.830.10">
    <property type="entry name" value="Metalloenzyme, LuxS/M16 peptidase-like"/>
    <property type="match status" value="4"/>
</dbReference>
<feature type="domain" description="Peptidase M16 C-terminal" evidence="4">
    <location>
        <begin position="704"/>
        <end position="885"/>
    </location>
</feature>
<dbReference type="SUPFAM" id="SSF63411">
    <property type="entry name" value="LuxS/MPP-like metallohydrolase"/>
    <property type="match status" value="4"/>
</dbReference>
<dbReference type="InterPro" id="IPR007863">
    <property type="entry name" value="Peptidase_M16_C"/>
</dbReference>
<organism evidence="5 6">
    <name type="scientific">Pseudanabaena cinerea FACHB-1277</name>
    <dbReference type="NCBI Taxonomy" id="2949581"/>
    <lineage>
        <taxon>Bacteria</taxon>
        <taxon>Bacillati</taxon>
        <taxon>Cyanobacteriota</taxon>
        <taxon>Cyanophyceae</taxon>
        <taxon>Pseudanabaenales</taxon>
        <taxon>Pseudanabaenaceae</taxon>
        <taxon>Pseudanabaena</taxon>
        <taxon>Pseudanabaena cinerea</taxon>
    </lineage>
</organism>
<dbReference type="InterPro" id="IPR011765">
    <property type="entry name" value="Pept_M16_N"/>
</dbReference>
<name>A0A926Z4Q2_9CYAN</name>
<gene>
    <name evidence="5" type="ORF">H6F44_02175</name>
</gene>
<dbReference type="Pfam" id="PF00675">
    <property type="entry name" value="Peptidase_M16"/>
    <property type="match status" value="2"/>
</dbReference>
<evidence type="ECO:0000256" key="1">
    <source>
        <dbReference type="ARBA" id="ARBA00007261"/>
    </source>
</evidence>
<reference evidence="5" key="1">
    <citation type="journal article" date="2015" name="ISME J.">
        <title>Draft Genome Sequence of Streptomyces incarnatus NRRL8089, which Produces the Nucleoside Antibiotic Sinefungin.</title>
        <authorList>
            <person name="Oshima K."/>
            <person name="Hattori M."/>
            <person name="Shimizu H."/>
            <person name="Fukuda K."/>
            <person name="Nemoto M."/>
            <person name="Inagaki K."/>
            <person name="Tamura T."/>
        </authorList>
    </citation>
    <scope>NUCLEOTIDE SEQUENCE</scope>
    <source>
        <strain evidence="5">FACHB-1277</strain>
    </source>
</reference>
<accession>A0A926Z4Q2</accession>
<proteinExistence type="inferred from homology"/>
<feature type="compositionally biased region" description="Basic and acidic residues" evidence="2">
    <location>
        <begin position="300"/>
        <end position="313"/>
    </location>
</feature>
<evidence type="ECO:0000259" key="3">
    <source>
        <dbReference type="Pfam" id="PF00675"/>
    </source>
</evidence>
<dbReference type="InterPro" id="IPR050361">
    <property type="entry name" value="MPP/UQCRC_Complex"/>
</dbReference>
<dbReference type="PANTHER" id="PTHR11851:SF49">
    <property type="entry name" value="MITOCHONDRIAL-PROCESSING PEPTIDASE SUBUNIT ALPHA"/>
    <property type="match status" value="1"/>
</dbReference>